<protein>
    <submittedName>
        <fullName evidence="2">Ribonuclease HI</fullName>
        <ecNumber evidence="2">3.1.26.4</ecNumber>
    </submittedName>
</protein>
<evidence type="ECO:0000259" key="1">
    <source>
        <dbReference type="Pfam" id="PF14534"/>
    </source>
</evidence>
<feature type="domain" description="DUF4440" evidence="1">
    <location>
        <begin position="150"/>
        <end position="246"/>
    </location>
</feature>
<dbReference type="EMBL" id="JAGIOF010000003">
    <property type="protein sequence ID" value="MBP2388420.1"/>
    <property type="molecule type" value="Genomic_DNA"/>
</dbReference>
<dbReference type="Proteomes" id="UP001296993">
    <property type="component" value="Unassembled WGS sequence"/>
</dbReference>
<dbReference type="GO" id="GO:0004523">
    <property type="term" value="F:RNA-DNA hybrid ribonuclease activity"/>
    <property type="evidence" value="ECO:0007669"/>
    <property type="project" value="UniProtKB-EC"/>
</dbReference>
<organism evidence="2 3">
    <name type="scientific">Paeniglutamicibacter kerguelensis</name>
    <dbReference type="NCBI Taxonomy" id="254788"/>
    <lineage>
        <taxon>Bacteria</taxon>
        <taxon>Bacillati</taxon>
        <taxon>Actinomycetota</taxon>
        <taxon>Actinomycetes</taxon>
        <taxon>Micrococcales</taxon>
        <taxon>Micrococcaceae</taxon>
        <taxon>Paeniglutamicibacter</taxon>
    </lineage>
</organism>
<proteinExistence type="predicted"/>
<evidence type="ECO:0000313" key="3">
    <source>
        <dbReference type="Proteomes" id="UP001296993"/>
    </source>
</evidence>
<dbReference type="SUPFAM" id="SSF54427">
    <property type="entry name" value="NTF2-like"/>
    <property type="match status" value="1"/>
</dbReference>
<dbReference type="Pfam" id="PF14534">
    <property type="entry name" value="DUF4440"/>
    <property type="match status" value="1"/>
</dbReference>
<dbReference type="Gene3D" id="3.10.450.50">
    <property type="match status" value="1"/>
</dbReference>
<sequence length="259" mass="29111">MTITVVTYPTLPDGLISPCWAWVIDDNQWRLGGHAQGSAKVTELPAVLDALRITANEGRALRIVLQDQLLAEHLADLRQQSGSRKTLGDPEHSLMEAIARETVGREVEFAWVGSTDSAATTSRPWLFVANSRQNEASEAVQASTDLRHEIVGLETSLLSAESRNDVERLEQMIHHDFYEIGRTGRYWERDDVIRVLNTIPDQIQGVAFDRVVELAPGVAHVRFRTEDALGTVHRSSIWMREGDHWQQRYHQGTPDTQAS</sequence>
<dbReference type="RefSeq" id="WP_210002020.1">
    <property type="nucleotide sequence ID" value="NZ_BAAAJY010000001.1"/>
</dbReference>
<dbReference type="InterPro" id="IPR027843">
    <property type="entry name" value="DUF4440"/>
</dbReference>
<reference evidence="2 3" key="1">
    <citation type="submission" date="2021-03" db="EMBL/GenBank/DDBJ databases">
        <title>Sequencing the genomes of 1000 actinobacteria strains.</title>
        <authorList>
            <person name="Klenk H.-P."/>
        </authorList>
    </citation>
    <scope>NUCLEOTIDE SEQUENCE [LARGE SCALE GENOMIC DNA]</scope>
    <source>
        <strain evidence="2 3">DSM 15797</strain>
    </source>
</reference>
<evidence type="ECO:0000313" key="2">
    <source>
        <dbReference type="EMBL" id="MBP2388420.1"/>
    </source>
</evidence>
<keyword evidence="3" id="KW-1185">Reference proteome</keyword>
<dbReference type="EC" id="3.1.26.4" evidence="2"/>
<name>A0ABS4XJ04_9MICC</name>
<dbReference type="InterPro" id="IPR032710">
    <property type="entry name" value="NTF2-like_dom_sf"/>
</dbReference>
<comment type="caution">
    <text evidence="2">The sequence shown here is derived from an EMBL/GenBank/DDBJ whole genome shotgun (WGS) entry which is preliminary data.</text>
</comment>
<keyword evidence="2" id="KW-0378">Hydrolase</keyword>
<accession>A0ABS4XJ04</accession>
<gene>
    <name evidence="2" type="ORF">JOF47_003993</name>
</gene>